<accession>A0AAD8PQ26</accession>
<reference evidence="2" key="1">
    <citation type="submission" date="2021-06" db="EMBL/GenBank/DDBJ databases">
        <title>Comparative genomics, transcriptomics and evolutionary studies reveal genomic signatures of adaptation to plant cell wall in hemibiotrophic fungi.</title>
        <authorList>
            <consortium name="DOE Joint Genome Institute"/>
            <person name="Baroncelli R."/>
            <person name="Diaz J.F."/>
            <person name="Benocci T."/>
            <person name="Peng M."/>
            <person name="Battaglia E."/>
            <person name="Haridas S."/>
            <person name="Andreopoulos W."/>
            <person name="Labutti K."/>
            <person name="Pangilinan J."/>
            <person name="Floch G.L."/>
            <person name="Makela M.R."/>
            <person name="Henrissat B."/>
            <person name="Grigoriev I.V."/>
            <person name="Crouch J.A."/>
            <person name="De Vries R.P."/>
            <person name="Sukno S.A."/>
            <person name="Thon M.R."/>
        </authorList>
    </citation>
    <scope>NUCLEOTIDE SEQUENCE</scope>
    <source>
        <strain evidence="2">CBS 125086</strain>
    </source>
</reference>
<feature type="region of interest" description="Disordered" evidence="1">
    <location>
        <begin position="1"/>
        <end position="116"/>
    </location>
</feature>
<gene>
    <name evidence="2" type="ORF">LY79DRAFT_401071</name>
</gene>
<proteinExistence type="predicted"/>
<sequence length="116" mass="12561">MRNSQSKHKRNPDPFSSSSSPYFLSTPPPSPPLPPAPCYQTAAFPPNPPLPTSSQGKSHDNKSTIPSRSLPPRSDQLEHRQKGAKAEAEGHQVPPRDPSNQQSLSIPPILPHSCSL</sequence>
<feature type="compositionally biased region" description="Pro residues" evidence="1">
    <location>
        <begin position="26"/>
        <end position="37"/>
    </location>
</feature>
<keyword evidence="3" id="KW-1185">Reference proteome</keyword>
<organism evidence="2 3">
    <name type="scientific">Colletotrichum navitas</name>
    <dbReference type="NCBI Taxonomy" id="681940"/>
    <lineage>
        <taxon>Eukaryota</taxon>
        <taxon>Fungi</taxon>
        <taxon>Dikarya</taxon>
        <taxon>Ascomycota</taxon>
        <taxon>Pezizomycotina</taxon>
        <taxon>Sordariomycetes</taxon>
        <taxon>Hypocreomycetidae</taxon>
        <taxon>Glomerellales</taxon>
        <taxon>Glomerellaceae</taxon>
        <taxon>Colletotrichum</taxon>
        <taxon>Colletotrichum graminicola species complex</taxon>
    </lineage>
</organism>
<dbReference type="AlphaFoldDB" id="A0AAD8PQ26"/>
<feature type="compositionally biased region" description="Basic and acidic residues" evidence="1">
    <location>
        <begin position="75"/>
        <end position="90"/>
    </location>
</feature>
<feature type="compositionally biased region" description="Low complexity" evidence="1">
    <location>
        <begin position="13"/>
        <end position="25"/>
    </location>
</feature>
<evidence type="ECO:0000313" key="3">
    <source>
        <dbReference type="Proteomes" id="UP001230504"/>
    </source>
</evidence>
<evidence type="ECO:0000256" key="1">
    <source>
        <dbReference type="SAM" id="MobiDB-lite"/>
    </source>
</evidence>
<dbReference type="Proteomes" id="UP001230504">
    <property type="component" value="Unassembled WGS sequence"/>
</dbReference>
<dbReference type="EMBL" id="JAHLJV010000088">
    <property type="protein sequence ID" value="KAK1573680.1"/>
    <property type="molecule type" value="Genomic_DNA"/>
</dbReference>
<feature type="compositionally biased region" description="Basic residues" evidence="1">
    <location>
        <begin position="1"/>
        <end position="10"/>
    </location>
</feature>
<name>A0AAD8PQ26_9PEZI</name>
<evidence type="ECO:0000313" key="2">
    <source>
        <dbReference type="EMBL" id="KAK1573680.1"/>
    </source>
</evidence>
<comment type="caution">
    <text evidence="2">The sequence shown here is derived from an EMBL/GenBank/DDBJ whole genome shotgun (WGS) entry which is preliminary data.</text>
</comment>
<protein>
    <submittedName>
        <fullName evidence="2">Uncharacterized protein</fullName>
    </submittedName>
</protein>
<dbReference type="GeneID" id="85437265"/>
<dbReference type="RefSeq" id="XP_060409272.1">
    <property type="nucleotide sequence ID" value="XM_060553025.1"/>
</dbReference>